<gene>
    <name evidence="2" type="primary">Hypp3384</name>
    <name evidence="2" type="ORF">BLAG_LOCUS20056</name>
</gene>
<keyword evidence="1" id="KW-0732">Signal</keyword>
<sequence length="113" mass="12514">MKVSQAVCVLFVLYRLDKLFVCCLSFTGEPSSCLCTVCVLQVSQAACVLFVFNRYDKLFVCCLLQGKGILNCGIQWDEEALKTTWTPEPAAHTCCQMAGSSPLYPNNLKLYGI</sequence>
<accession>A0A8J9ZZL2</accession>
<keyword evidence="3" id="KW-1185">Reference proteome</keyword>
<protein>
    <submittedName>
        <fullName evidence="2">Hypp3384 protein</fullName>
    </submittedName>
</protein>
<feature type="chain" id="PRO_5035471473" evidence="1">
    <location>
        <begin position="26"/>
        <end position="113"/>
    </location>
</feature>
<dbReference type="EMBL" id="OV696690">
    <property type="protein sequence ID" value="CAH1266468.1"/>
    <property type="molecule type" value="Genomic_DNA"/>
</dbReference>
<feature type="signal peptide" evidence="1">
    <location>
        <begin position="1"/>
        <end position="25"/>
    </location>
</feature>
<dbReference type="AlphaFoldDB" id="A0A8J9ZZL2"/>
<evidence type="ECO:0000256" key="1">
    <source>
        <dbReference type="SAM" id="SignalP"/>
    </source>
</evidence>
<evidence type="ECO:0000313" key="3">
    <source>
        <dbReference type="Proteomes" id="UP000838412"/>
    </source>
</evidence>
<name>A0A8J9ZZL2_BRALA</name>
<organism evidence="2 3">
    <name type="scientific">Branchiostoma lanceolatum</name>
    <name type="common">Common lancelet</name>
    <name type="synonym">Amphioxus lanceolatum</name>
    <dbReference type="NCBI Taxonomy" id="7740"/>
    <lineage>
        <taxon>Eukaryota</taxon>
        <taxon>Metazoa</taxon>
        <taxon>Chordata</taxon>
        <taxon>Cephalochordata</taxon>
        <taxon>Leptocardii</taxon>
        <taxon>Amphioxiformes</taxon>
        <taxon>Branchiostomatidae</taxon>
        <taxon>Branchiostoma</taxon>
    </lineage>
</organism>
<dbReference type="Proteomes" id="UP000838412">
    <property type="component" value="Chromosome 5"/>
</dbReference>
<proteinExistence type="predicted"/>
<evidence type="ECO:0000313" key="2">
    <source>
        <dbReference type="EMBL" id="CAH1266468.1"/>
    </source>
</evidence>
<reference evidence="2" key="1">
    <citation type="submission" date="2022-01" db="EMBL/GenBank/DDBJ databases">
        <authorList>
            <person name="Braso-Vives M."/>
        </authorList>
    </citation>
    <scope>NUCLEOTIDE SEQUENCE</scope>
</reference>